<accession>A0A4R1KJW1</accession>
<dbReference type="Proteomes" id="UP000295714">
    <property type="component" value="Unassembled WGS sequence"/>
</dbReference>
<dbReference type="AlphaFoldDB" id="A0A4R1KJW1"/>
<name>A0A4R1KJW1_9FLAO</name>
<organism evidence="2 3">
    <name type="scientific">Winogradskyella wandonensis</name>
    <dbReference type="NCBI Taxonomy" id="1442586"/>
    <lineage>
        <taxon>Bacteria</taxon>
        <taxon>Pseudomonadati</taxon>
        <taxon>Bacteroidota</taxon>
        <taxon>Flavobacteriia</taxon>
        <taxon>Flavobacteriales</taxon>
        <taxon>Flavobacteriaceae</taxon>
        <taxon>Winogradskyella</taxon>
    </lineage>
</organism>
<comment type="caution">
    <text evidence="2">The sequence shown here is derived from an EMBL/GenBank/DDBJ whole genome shotgun (WGS) entry which is preliminary data.</text>
</comment>
<keyword evidence="1" id="KW-0472">Membrane</keyword>
<evidence type="ECO:0000313" key="2">
    <source>
        <dbReference type="EMBL" id="TCK65034.1"/>
    </source>
</evidence>
<protein>
    <recommendedName>
        <fullName evidence="4">Lipoprotein</fullName>
    </recommendedName>
</protein>
<evidence type="ECO:0000313" key="3">
    <source>
        <dbReference type="Proteomes" id="UP000295714"/>
    </source>
</evidence>
<sequence>MKNNVLSAFVVFFAVVACLLIIDDISHGVTKNDSDSADVKAEIPQKKSENLATLDLTADN</sequence>
<evidence type="ECO:0000256" key="1">
    <source>
        <dbReference type="SAM" id="Phobius"/>
    </source>
</evidence>
<dbReference type="EMBL" id="SMGI01000004">
    <property type="protein sequence ID" value="TCK65034.1"/>
    <property type="molecule type" value="Genomic_DNA"/>
</dbReference>
<dbReference type="RefSeq" id="WP_132705469.1">
    <property type="nucleotide sequence ID" value="NZ_SMGI01000004.1"/>
</dbReference>
<dbReference type="OrthoDB" id="1454245at2"/>
<keyword evidence="1" id="KW-1133">Transmembrane helix</keyword>
<reference evidence="2 3" key="1">
    <citation type="journal article" date="2015" name="Stand. Genomic Sci.">
        <title>Genomic Encyclopedia of Bacterial and Archaeal Type Strains, Phase III: the genomes of soil and plant-associated and newly described type strains.</title>
        <authorList>
            <person name="Whitman W.B."/>
            <person name="Woyke T."/>
            <person name="Klenk H.P."/>
            <person name="Zhou Y."/>
            <person name="Lilburn T.G."/>
            <person name="Beck B.J."/>
            <person name="De Vos P."/>
            <person name="Vandamme P."/>
            <person name="Eisen J.A."/>
            <person name="Garrity G."/>
            <person name="Hugenholtz P."/>
            <person name="Kyrpides N.C."/>
        </authorList>
    </citation>
    <scope>NUCLEOTIDE SEQUENCE [LARGE SCALE GENOMIC DNA]</scope>
    <source>
        <strain evidence="2 3">CECT 8445</strain>
    </source>
</reference>
<proteinExistence type="predicted"/>
<keyword evidence="3" id="KW-1185">Reference proteome</keyword>
<keyword evidence="1" id="KW-0812">Transmembrane</keyword>
<dbReference type="PROSITE" id="PS51257">
    <property type="entry name" value="PROKAR_LIPOPROTEIN"/>
    <property type="match status" value="1"/>
</dbReference>
<feature type="transmembrane region" description="Helical" evidence="1">
    <location>
        <begin position="6"/>
        <end position="22"/>
    </location>
</feature>
<evidence type="ECO:0008006" key="4">
    <source>
        <dbReference type="Google" id="ProtNLM"/>
    </source>
</evidence>
<gene>
    <name evidence="2" type="ORF">DFQ05_2246</name>
</gene>